<gene>
    <name evidence="5" type="ORF">MRAB57_2986</name>
</gene>
<dbReference type="GO" id="GO:0043720">
    <property type="term" value="F:3-keto-5-aminohexanoate cleavage activity"/>
    <property type="evidence" value="ECO:0007669"/>
    <property type="project" value="InterPro"/>
</dbReference>
<evidence type="ECO:0000256" key="3">
    <source>
        <dbReference type="ARBA" id="ARBA00022723"/>
    </source>
</evidence>
<organism evidence="5 6">
    <name type="scientific">Mycobacterium rhizamassiliense</name>
    <dbReference type="NCBI Taxonomy" id="1841860"/>
    <lineage>
        <taxon>Bacteria</taxon>
        <taxon>Bacillati</taxon>
        <taxon>Actinomycetota</taxon>
        <taxon>Actinomycetes</taxon>
        <taxon>Mycobacteriales</taxon>
        <taxon>Mycobacteriaceae</taxon>
        <taxon>Mycobacterium</taxon>
    </lineage>
</organism>
<reference evidence="5 6" key="1">
    <citation type="submission" date="2017-01" db="EMBL/GenBank/DDBJ databases">
        <authorList>
            <consortium name="Urmite Genomes"/>
        </authorList>
    </citation>
    <scope>NUCLEOTIDE SEQUENCE [LARGE SCALE GENOMIC DNA]</scope>
    <source>
        <strain evidence="5 6">AB57</strain>
    </source>
</reference>
<keyword evidence="4" id="KW-0862">Zinc</keyword>
<sequence>VSEPVIIEAAINGATSKTVNPNVPVTEDEIVSDALACFEAGAAIVHQHISNYNLSGDEAAEVYLSIWRRVLAERPDALWYPTINLGPPAHWYDHIPPLAESGLLRMGVSDPGSVNMGVPVDGLPVGSFVYSNSFDDVAHQLELCHTHQLGPSLAIYEPGFLRTVLAYHRSGQLPPGSFIKLYFSSERGLSGTAFGLPPSPTALAAYVELLDGTGLPWAASAVGDDLVRSELCRAALDAGGHLHVGLEFYAGDRTPTNVELVVEAVEAAAAAGREVATSAAAAALLGLLRTMESVPR</sequence>
<dbReference type="PANTHER" id="PTHR37418:SF2">
    <property type="entry name" value="3-KETO-5-AMINOHEXANOATE CLEAVAGE ENZYME"/>
    <property type="match status" value="1"/>
</dbReference>
<comment type="cofactor">
    <cofactor evidence="1">
        <name>Zn(2+)</name>
        <dbReference type="ChEBI" id="CHEBI:29105"/>
    </cofactor>
</comment>
<evidence type="ECO:0000256" key="4">
    <source>
        <dbReference type="ARBA" id="ARBA00022833"/>
    </source>
</evidence>
<evidence type="ECO:0000256" key="2">
    <source>
        <dbReference type="ARBA" id="ARBA00022679"/>
    </source>
</evidence>
<evidence type="ECO:0000256" key="1">
    <source>
        <dbReference type="ARBA" id="ARBA00001947"/>
    </source>
</evidence>
<keyword evidence="6" id="KW-1185">Reference proteome</keyword>
<accession>A0A2U3NUN5</accession>
<name>A0A2U3NUN5_9MYCO</name>
<dbReference type="STRING" id="1841860.GCA_900157375_02989"/>
<dbReference type="Gene3D" id="3.20.20.70">
    <property type="entry name" value="Aldolase class I"/>
    <property type="match status" value="1"/>
</dbReference>
<dbReference type="PANTHER" id="PTHR37418">
    <property type="entry name" value="3-KETO-5-AMINOHEXANOATE CLEAVAGE ENZYME-RELATED"/>
    <property type="match status" value="1"/>
</dbReference>
<dbReference type="InterPro" id="IPR013785">
    <property type="entry name" value="Aldolase_TIM"/>
</dbReference>
<dbReference type="Pfam" id="PF05853">
    <property type="entry name" value="BKACE"/>
    <property type="match status" value="1"/>
</dbReference>
<dbReference type="EMBL" id="FUFA01000004">
    <property type="protein sequence ID" value="SPM35165.1"/>
    <property type="molecule type" value="Genomic_DNA"/>
</dbReference>
<dbReference type="AlphaFoldDB" id="A0A2U3NUN5"/>
<proteinExistence type="predicted"/>
<evidence type="ECO:0000313" key="6">
    <source>
        <dbReference type="Proteomes" id="UP000240988"/>
    </source>
</evidence>
<feature type="non-terminal residue" evidence="5">
    <location>
        <position position="1"/>
    </location>
</feature>
<dbReference type="InterPro" id="IPR008567">
    <property type="entry name" value="BKACE"/>
</dbReference>
<evidence type="ECO:0000313" key="5">
    <source>
        <dbReference type="EMBL" id="SPM35165.1"/>
    </source>
</evidence>
<keyword evidence="3" id="KW-0479">Metal-binding</keyword>
<dbReference type="Proteomes" id="UP000240988">
    <property type="component" value="Unassembled WGS sequence"/>
</dbReference>
<keyword evidence="2" id="KW-0808">Transferase</keyword>
<protein>
    <submittedName>
        <fullName evidence="5">Uncharacterized conserved protein, DUF849 family</fullName>
    </submittedName>
</protein>
<dbReference type="GO" id="GO:0046872">
    <property type="term" value="F:metal ion binding"/>
    <property type="evidence" value="ECO:0007669"/>
    <property type="project" value="UniProtKB-KW"/>
</dbReference>